<gene>
    <name evidence="1" type="ORF">X798_03245</name>
</gene>
<sequence>MMVDRVFENSKMGLASGGESGDDVKGHFQQYGREHIPFRSATYCALKNICCSILVPYPVTIISVCQIIISKASSFSQLSRDKDRIKFWKNHFQKLFGALLAMLMHDNRALKSVAYHHNLKYSTASTADL</sequence>
<protein>
    <submittedName>
        <fullName evidence="1">Uncharacterized protein</fullName>
    </submittedName>
</protein>
<dbReference type="EMBL" id="KZ269991">
    <property type="protein sequence ID" value="OZC09842.1"/>
    <property type="molecule type" value="Genomic_DNA"/>
</dbReference>
<name>A0A238BX40_9BILA</name>
<keyword evidence="2" id="KW-1185">Reference proteome</keyword>
<dbReference type="Proteomes" id="UP000242913">
    <property type="component" value="Unassembled WGS sequence"/>
</dbReference>
<proteinExistence type="predicted"/>
<reference evidence="1 2" key="1">
    <citation type="submission" date="2015-12" db="EMBL/GenBank/DDBJ databases">
        <title>Draft genome of the nematode, Onchocerca flexuosa.</title>
        <authorList>
            <person name="Mitreva M."/>
        </authorList>
    </citation>
    <scope>NUCLEOTIDE SEQUENCE [LARGE SCALE GENOMIC DNA]</scope>
    <source>
        <strain evidence="1">Red Deer</strain>
    </source>
</reference>
<organism evidence="1 2">
    <name type="scientific">Onchocerca flexuosa</name>
    <dbReference type="NCBI Taxonomy" id="387005"/>
    <lineage>
        <taxon>Eukaryota</taxon>
        <taxon>Metazoa</taxon>
        <taxon>Ecdysozoa</taxon>
        <taxon>Nematoda</taxon>
        <taxon>Chromadorea</taxon>
        <taxon>Rhabditida</taxon>
        <taxon>Spirurina</taxon>
        <taxon>Spiruromorpha</taxon>
        <taxon>Filarioidea</taxon>
        <taxon>Onchocercidae</taxon>
        <taxon>Onchocerca</taxon>
    </lineage>
</organism>
<evidence type="ECO:0000313" key="1">
    <source>
        <dbReference type="EMBL" id="OZC09842.1"/>
    </source>
</evidence>
<dbReference type="OrthoDB" id="10542177at2759"/>
<dbReference type="AlphaFoldDB" id="A0A238BX40"/>
<evidence type="ECO:0000313" key="2">
    <source>
        <dbReference type="Proteomes" id="UP000242913"/>
    </source>
</evidence>
<accession>A0A238BX40</accession>